<dbReference type="AlphaFoldDB" id="A0AAD6XN20"/>
<dbReference type="PANTHER" id="PTHR43433">
    <property type="entry name" value="HYDROLASE, ALPHA/BETA FOLD FAMILY PROTEIN"/>
    <property type="match status" value="1"/>
</dbReference>
<accession>A0AAD6XN20</accession>
<dbReference type="InterPro" id="IPR029058">
    <property type="entry name" value="AB_hydrolase_fold"/>
</dbReference>
<dbReference type="InterPro" id="IPR050471">
    <property type="entry name" value="AB_hydrolase"/>
</dbReference>
<dbReference type="SUPFAM" id="SSF53474">
    <property type="entry name" value="alpha/beta-Hydrolases"/>
    <property type="match status" value="1"/>
</dbReference>
<dbReference type="PANTHER" id="PTHR43433:SF5">
    <property type="entry name" value="AB HYDROLASE-1 DOMAIN-CONTAINING PROTEIN"/>
    <property type="match status" value="1"/>
</dbReference>
<reference evidence="2" key="1">
    <citation type="submission" date="2023-03" db="EMBL/GenBank/DDBJ databases">
        <title>Massive genome expansion in bonnet fungi (Mycena s.s.) driven by repeated elements and novel gene families across ecological guilds.</title>
        <authorList>
            <consortium name="Lawrence Berkeley National Laboratory"/>
            <person name="Harder C.B."/>
            <person name="Miyauchi S."/>
            <person name="Viragh M."/>
            <person name="Kuo A."/>
            <person name="Thoen E."/>
            <person name="Andreopoulos B."/>
            <person name="Lu D."/>
            <person name="Skrede I."/>
            <person name="Drula E."/>
            <person name="Henrissat B."/>
            <person name="Morin E."/>
            <person name="Kohler A."/>
            <person name="Barry K."/>
            <person name="LaButti K."/>
            <person name="Morin E."/>
            <person name="Salamov A."/>
            <person name="Lipzen A."/>
            <person name="Mereny Z."/>
            <person name="Hegedus B."/>
            <person name="Baldrian P."/>
            <person name="Stursova M."/>
            <person name="Weitz H."/>
            <person name="Taylor A."/>
            <person name="Grigoriev I.V."/>
            <person name="Nagy L.G."/>
            <person name="Martin F."/>
            <person name="Kauserud H."/>
        </authorList>
    </citation>
    <scope>NUCLEOTIDE SEQUENCE</scope>
    <source>
        <strain evidence="2">CBHHK173m</strain>
    </source>
</reference>
<comment type="caution">
    <text evidence="2">The sequence shown here is derived from an EMBL/GenBank/DDBJ whole genome shotgun (WGS) entry which is preliminary data.</text>
</comment>
<evidence type="ECO:0000313" key="3">
    <source>
        <dbReference type="Proteomes" id="UP001222325"/>
    </source>
</evidence>
<dbReference type="Gene3D" id="3.40.50.1820">
    <property type="entry name" value="alpha/beta hydrolase"/>
    <property type="match status" value="1"/>
</dbReference>
<sequence length="336" mass="37439">MSAKGPLDDTSEDPLPTLPTIFDTKTCINKGRCPVTRIRNQDETLESHSLYYEVHGTGREKLVFVMGLNSSSFAWLGQVQHFGKLSEYSVLVFDNRGVGHSSVPRGPYTTSGMAEDAIVLLDYLGWTQNRELHVVGISLGGMISQELATRIPERIASLTLAVTTPGGLPWSNLPPWKGFISLAKLTFITDVDLKIPLILDMLYPLQWLDEPAEGDNEGRTNREVQTEVYRQRISITAPQRLVGALSQMSAALSHHVAPQRLRTASERIPKVLILTGDEDNLVAPSNSRSLKSCMPDAELEEWTGTGHSIHVQRNKQFNQLLERVFKEGRRKAEPKE</sequence>
<name>A0AAD6XN20_9AGAR</name>
<dbReference type="PRINTS" id="PR00111">
    <property type="entry name" value="ABHYDROLASE"/>
</dbReference>
<evidence type="ECO:0000313" key="2">
    <source>
        <dbReference type="EMBL" id="KAJ7090226.1"/>
    </source>
</evidence>
<protein>
    <submittedName>
        <fullName evidence="2">Alpha/beta-hydrolase</fullName>
    </submittedName>
</protein>
<proteinExistence type="predicted"/>
<dbReference type="InterPro" id="IPR000073">
    <property type="entry name" value="AB_hydrolase_1"/>
</dbReference>
<evidence type="ECO:0000259" key="1">
    <source>
        <dbReference type="Pfam" id="PF00561"/>
    </source>
</evidence>
<dbReference type="Proteomes" id="UP001222325">
    <property type="component" value="Unassembled WGS sequence"/>
</dbReference>
<keyword evidence="3" id="KW-1185">Reference proteome</keyword>
<dbReference type="EMBL" id="JARJCN010000022">
    <property type="protein sequence ID" value="KAJ7090226.1"/>
    <property type="molecule type" value="Genomic_DNA"/>
</dbReference>
<feature type="domain" description="AB hydrolase-1" evidence="1">
    <location>
        <begin position="62"/>
        <end position="311"/>
    </location>
</feature>
<dbReference type="Pfam" id="PF00561">
    <property type="entry name" value="Abhydrolase_1"/>
    <property type="match status" value="1"/>
</dbReference>
<organism evidence="2 3">
    <name type="scientific">Mycena belliarum</name>
    <dbReference type="NCBI Taxonomy" id="1033014"/>
    <lineage>
        <taxon>Eukaryota</taxon>
        <taxon>Fungi</taxon>
        <taxon>Dikarya</taxon>
        <taxon>Basidiomycota</taxon>
        <taxon>Agaricomycotina</taxon>
        <taxon>Agaricomycetes</taxon>
        <taxon>Agaricomycetidae</taxon>
        <taxon>Agaricales</taxon>
        <taxon>Marasmiineae</taxon>
        <taxon>Mycenaceae</taxon>
        <taxon>Mycena</taxon>
    </lineage>
</organism>
<gene>
    <name evidence="2" type="ORF">B0H15DRAFT_837658</name>
</gene>